<sequence length="483" mass="54529">MNKTLTFFLLLMCLNTFAQNDNATVYIYRPSNFVGSMVTDHIYINNKKICELKNGGYLEYKVFTENTIGISVYGTALGTTSDKISQVSFNVSKGQKYYFKIFPQFGKIGIEQIYEPVKESKLNNKKFVSLTDIGTIYETANPDTEWTYNKLIEHWKKNGISDIEGIYERVSSQLEYKLAVLKENNEYKIIYLAGARGTGWREGDIKATLKKTATFGIFKSNWFMLNKAYNKDVNVTFSNATMKTLSETGEGDDYVFLKMYPTYDDDANSKIVSQIKDSWKPSGTGFFIDRNGYIATNHHVIDEAKEIQVNINNKSYLAKVIISDERSDLAILKIIDNSFIPLSSINYNFNDEISEVGNSVFALGFPLTQYMGEEIKFTDGKINAKSGFKGDISTYQISVPIQPGNSGGPLFDNNGTLVGITSSGLDKSKTDNVNYAIKTKYLKLLIDEMNDKLDLPKITFSKTTLLTEKIKTLSNYVVFIKVK</sequence>
<feature type="chain" id="PRO_5012002494" description="DUF2846 domain-containing protein" evidence="1">
    <location>
        <begin position="19"/>
        <end position="483"/>
    </location>
</feature>
<dbReference type="PANTHER" id="PTHR43019:SF23">
    <property type="entry name" value="PROTEASE DO-LIKE 5, CHLOROPLASTIC"/>
    <property type="match status" value="1"/>
</dbReference>
<dbReference type="GO" id="GO:0006508">
    <property type="term" value="P:proteolysis"/>
    <property type="evidence" value="ECO:0007669"/>
    <property type="project" value="InterPro"/>
</dbReference>
<dbReference type="InterPro" id="IPR022548">
    <property type="entry name" value="DUF2846"/>
</dbReference>
<dbReference type="EMBL" id="FQWF01000019">
    <property type="protein sequence ID" value="SHH17232.1"/>
    <property type="molecule type" value="Genomic_DNA"/>
</dbReference>
<evidence type="ECO:0000256" key="1">
    <source>
        <dbReference type="SAM" id="SignalP"/>
    </source>
</evidence>
<evidence type="ECO:0000313" key="3">
    <source>
        <dbReference type="EMBL" id="SHH17232.1"/>
    </source>
</evidence>
<gene>
    <name evidence="3" type="ORF">SAMN05444372_11927</name>
</gene>
<dbReference type="GO" id="GO:0004252">
    <property type="term" value="F:serine-type endopeptidase activity"/>
    <property type="evidence" value="ECO:0007669"/>
    <property type="project" value="InterPro"/>
</dbReference>
<dbReference type="Pfam" id="PF13365">
    <property type="entry name" value="Trypsin_2"/>
    <property type="match status" value="1"/>
</dbReference>
<feature type="signal peptide" evidence="1">
    <location>
        <begin position="1"/>
        <end position="18"/>
    </location>
</feature>
<accession>A0A1M5QT29</accession>
<feature type="domain" description="DUF2846" evidence="2">
    <location>
        <begin position="20"/>
        <end position="101"/>
    </location>
</feature>
<dbReference type="PRINTS" id="PR00834">
    <property type="entry name" value="PROTEASES2C"/>
</dbReference>
<organism evidence="3 4">
    <name type="scientific">Flavobacterium micromati</name>
    <dbReference type="NCBI Taxonomy" id="229205"/>
    <lineage>
        <taxon>Bacteria</taxon>
        <taxon>Pseudomonadati</taxon>
        <taxon>Bacteroidota</taxon>
        <taxon>Flavobacteriia</taxon>
        <taxon>Flavobacteriales</taxon>
        <taxon>Flavobacteriaceae</taxon>
        <taxon>Flavobacterium</taxon>
    </lineage>
</organism>
<dbReference type="STRING" id="229205.SAMN05444372_11927"/>
<keyword evidence="1" id="KW-0732">Signal</keyword>
<evidence type="ECO:0000259" key="2">
    <source>
        <dbReference type="Pfam" id="PF11008"/>
    </source>
</evidence>
<dbReference type="InterPro" id="IPR009003">
    <property type="entry name" value="Peptidase_S1_PA"/>
</dbReference>
<name>A0A1M5QT29_9FLAO</name>
<proteinExistence type="predicted"/>
<reference evidence="4" key="1">
    <citation type="submission" date="2016-11" db="EMBL/GenBank/DDBJ databases">
        <authorList>
            <person name="Varghese N."/>
            <person name="Submissions S."/>
        </authorList>
    </citation>
    <scope>NUCLEOTIDE SEQUENCE [LARGE SCALE GENOMIC DNA]</scope>
    <source>
        <strain evidence="4">DSM 17659</strain>
    </source>
</reference>
<dbReference type="OrthoDB" id="9766361at2"/>
<dbReference type="RefSeq" id="WP_073022029.1">
    <property type="nucleotide sequence ID" value="NZ_FQWF01000019.1"/>
</dbReference>
<dbReference type="InterPro" id="IPR043504">
    <property type="entry name" value="Peptidase_S1_PA_chymotrypsin"/>
</dbReference>
<dbReference type="SUPFAM" id="SSF50494">
    <property type="entry name" value="Trypsin-like serine proteases"/>
    <property type="match status" value="1"/>
</dbReference>
<dbReference type="AlphaFoldDB" id="A0A1M5QT29"/>
<protein>
    <recommendedName>
        <fullName evidence="2">DUF2846 domain-containing protein</fullName>
    </recommendedName>
</protein>
<keyword evidence="4" id="KW-1185">Reference proteome</keyword>
<dbReference type="Proteomes" id="UP000184020">
    <property type="component" value="Unassembled WGS sequence"/>
</dbReference>
<evidence type="ECO:0000313" key="4">
    <source>
        <dbReference type="Proteomes" id="UP000184020"/>
    </source>
</evidence>
<dbReference type="Gene3D" id="2.40.10.10">
    <property type="entry name" value="Trypsin-like serine proteases"/>
    <property type="match status" value="2"/>
</dbReference>
<dbReference type="PANTHER" id="PTHR43019">
    <property type="entry name" value="SERINE ENDOPROTEASE DEGS"/>
    <property type="match status" value="1"/>
</dbReference>
<dbReference type="InterPro" id="IPR001940">
    <property type="entry name" value="Peptidase_S1C"/>
</dbReference>
<dbReference type="Pfam" id="PF11008">
    <property type="entry name" value="DUF2846"/>
    <property type="match status" value="1"/>
</dbReference>